<reference evidence="2 3" key="1">
    <citation type="submission" date="2019-12" db="EMBL/GenBank/DDBJ databases">
        <title>A genome sequence resource for the geographically widespread anthracnose pathogen Colletotrichum asianum.</title>
        <authorList>
            <person name="Meng Y."/>
        </authorList>
    </citation>
    <scope>NUCLEOTIDE SEQUENCE [LARGE SCALE GENOMIC DNA]</scope>
    <source>
        <strain evidence="2 3">ICMP 18580</strain>
    </source>
</reference>
<dbReference type="EMBL" id="WOWK01000041">
    <property type="protein sequence ID" value="KAF0324762.1"/>
    <property type="molecule type" value="Genomic_DNA"/>
</dbReference>
<protein>
    <submittedName>
        <fullName evidence="2">Uncharacterized protein</fullName>
    </submittedName>
</protein>
<comment type="caution">
    <text evidence="2">The sequence shown here is derived from an EMBL/GenBank/DDBJ whole genome shotgun (WGS) entry which is preliminary data.</text>
</comment>
<dbReference type="AlphaFoldDB" id="A0A8H3WF94"/>
<proteinExistence type="predicted"/>
<sequence>MDHHTSTPVFDFSAGKDLFRVASGPRPETRDASSLPGANPPDRRSRNNADDHRAFSSIAVFKQSLTGPKRGLNEIPPR</sequence>
<feature type="region of interest" description="Disordered" evidence="1">
    <location>
        <begin position="1"/>
        <end position="78"/>
    </location>
</feature>
<gene>
    <name evidence="2" type="ORF">GQ607_007933</name>
</gene>
<evidence type="ECO:0000313" key="2">
    <source>
        <dbReference type="EMBL" id="KAF0324762.1"/>
    </source>
</evidence>
<evidence type="ECO:0000313" key="3">
    <source>
        <dbReference type="Proteomes" id="UP000434172"/>
    </source>
</evidence>
<name>A0A8H3WF94_9PEZI</name>
<accession>A0A8H3WF94</accession>
<dbReference type="Proteomes" id="UP000434172">
    <property type="component" value="Unassembled WGS sequence"/>
</dbReference>
<keyword evidence="3" id="KW-1185">Reference proteome</keyword>
<evidence type="ECO:0000256" key="1">
    <source>
        <dbReference type="SAM" id="MobiDB-lite"/>
    </source>
</evidence>
<organism evidence="2 3">
    <name type="scientific">Colletotrichum asianum</name>
    <dbReference type="NCBI Taxonomy" id="702518"/>
    <lineage>
        <taxon>Eukaryota</taxon>
        <taxon>Fungi</taxon>
        <taxon>Dikarya</taxon>
        <taxon>Ascomycota</taxon>
        <taxon>Pezizomycotina</taxon>
        <taxon>Sordariomycetes</taxon>
        <taxon>Hypocreomycetidae</taxon>
        <taxon>Glomerellales</taxon>
        <taxon>Glomerellaceae</taxon>
        <taxon>Colletotrichum</taxon>
        <taxon>Colletotrichum gloeosporioides species complex</taxon>
    </lineage>
</organism>
<feature type="compositionally biased region" description="Basic and acidic residues" evidence="1">
    <location>
        <begin position="41"/>
        <end position="54"/>
    </location>
</feature>